<gene>
    <name evidence="3" type="ORF">KIM372_14230</name>
</gene>
<dbReference type="PANTHER" id="PTHR42695:SF5">
    <property type="entry name" value="GLUTAMINE AMIDOTRANSFERASE YLR126C-RELATED"/>
    <property type="match status" value="1"/>
</dbReference>
<feature type="region of interest" description="Disordered" evidence="1">
    <location>
        <begin position="272"/>
        <end position="294"/>
    </location>
</feature>
<name>A0ABN6SBL5_9BIFI</name>
<evidence type="ECO:0000313" key="3">
    <source>
        <dbReference type="EMBL" id="BDR53516.1"/>
    </source>
</evidence>
<evidence type="ECO:0000313" key="4">
    <source>
        <dbReference type="Proteomes" id="UP001321766"/>
    </source>
</evidence>
<accession>A0ABN6SBL5</accession>
<sequence>MWSRGQGLEILVFGHVEEGSGRELDRPRWHNGNMAKRKVLILQHAAWERPGRLGENLEDAGLETETLTVASIKKPSLPEPGELAGLVLLGGPMRADDYEQFPGLKAETKLAKAATEAELPVLGICLGHQILARALGGELEPAKKERRELSTVKWVAADDAVPAWVQKETPVLQWHSDCVTLPPDAKLLAKSEATKVEAFRAGSALGLQFHVEVTGPLFEQWLSEPEVVKGMKKGQIAQLLEDFQGKEALFQPLADAIFSAFAARCSTCAAQPTEEEAAASDDEHKAGKHKGKNK</sequence>
<keyword evidence="4" id="KW-1185">Reference proteome</keyword>
<evidence type="ECO:0000256" key="1">
    <source>
        <dbReference type="SAM" id="MobiDB-lite"/>
    </source>
</evidence>
<protein>
    <submittedName>
        <fullName evidence="3">GMP synthase</fullName>
    </submittedName>
</protein>
<dbReference type="PANTHER" id="PTHR42695">
    <property type="entry name" value="GLUTAMINE AMIDOTRANSFERASE YLR126C-RELATED"/>
    <property type="match status" value="1"/>
</dbReference>
<dbReference type="EMBL" id="AP026798">
    <property type="protein sequence ID" value="BDR53516.1"/>
    <property type="molecule type" value="Genomic_DNA"/>
</dbReference>
<feature type="domain" description="Glutamine amidotransferase" evidence="2">
    <location>
        <begin position="79"/>
        <end position="215"/>
    </location>
</feature>
<reference evidence="3 4" key="1">
    <citation type="journal article" date="2023" name="Microbiol. Spectr.">
        <title>Symbiosis of Carpenter Bees with Uncharacterized Lactic Acid Bacteria Showing NAD Auxotrophy.</title>
        <authorList>
            <person name="Kawasaki S."/>
            <person name="Ozawa K."/>
            <person name="Mori T."/>
            <person name="Yamamoto A."/>
            <person name="Ito M."/>
            <person name="Ohkuma M."/>
            <person name="Sakamoto M."/>
            <person name="Matsutani M."/>
        </authorList>
    </citation>
    <scope>NUCLEOTIDE SEQUENCE [LARGE SCALE GENOMIC DNA]</scope>
    <source>
        <strain evidence="3 4">Kim37-2</strain>
    </source>
</reference>
<dbReference type="InterPro" id="IPR017926">
    <property type="entry name" value="GATASE"/>
</dbReference>
<dbReference type="SUPFAM" id="SSF52317">
    <property type="entry name" value="Class I glutamine amidotransferase-like"/>
    <property type="match status" value="1"/>
</dbReference>
<dbReference type="PROSITE" id="PS51273">
    <property type="entry name" value="GATASE_TYPE_1"/>
    <property type="match status" value="1"/>
</dbReference>
<organism evidence="3 4">
    <name type="scientific">Bombiscardovia nodaiensis</name>
    <dbReference type="NCBI Taxonomy" id="2932181"/>
    <lineage>
        <taxon>Bacteria</taxon>
        <taxon>Bacillati</taxon>
        <taxon>Actinomycetota</taxon>
        <taxon>Actinomycetes</taxon>
        <taxon>Bifidobacteriales</taxon>
        <taxon>Bifidobacteriaceae</taxon>
        <taxon>Bombiscardovia</taxon>
    </lineage>
</organism>
<dbReference type="Proteomes" id="UP001321766">
    <property type="component" value="Chromosome"/>
</dbReference>
<dbReference type="InterPro" id="IPR029062">
    <property type="entry name" value="Class_I_gatase-like"/>
</dbReference>
<evidence type="ECO:0000259" key="2">
    <source>
        <dbReference type="Pfam" id="PF00117"/>
    </source>
</evidence>
<dbReference type="Pfam" id="PF00117">
    <property type="entry name" value="GATase"/>
    <property type="match status" value="1"/>
</dbReference>
<proteinExistence type="predicted"/>
<dbReference type="CDD" id="cd01741">
    <property type="entry name" value="GATase1_1"/>
    <property type="match status" value="1"/>
</dbReference>
<dbReference type="Gene3D" id="3.40.50.880">
    <property type="match status" value="1"/>
</dbReference>
<dbReference type="InterPro" id="IPR044992">
    <property type="entry name" value="ChyE-like"/>
</dbReference>